<dbReference type="Gene3D" id="3.40.50.150">
    <property type="entry name" value="Vaccinia Virus protein VP39"/>
    <property type="match status" value="1"/>
</dbReference>
<evidence type="ECO:0000259" key="3">
    <source>
        <dbReference type="Pfam" id="PF08241"/>
    </source>
</evidence>
<dbReference type="InterPro" id="IPR050602">
    <property type="entry name" value="Malonyl-ACP_OMT"/>
</dbReference>
<sequence length="266" mass="29774">MSGSGHIIKHLDSNDQIKNLTLSDTSQSLLNKTFKSEVNNFNDILVKKKLIKSEYVDNNDSLMMEILPFKNEEFDCVVSNLSMHWENDLLGALCQIKNVLKYDGVFIGALFGGETLYELRHKTALQLAETERKGGISPHISPMADFKDMGSLLSRAGFSLTTVDLDEIVVSYPTMLDLLEDVKNMGENNASLNAGVLNKDILLAADAIYRNCYGNDDQTIPATFQIIYLIGWRPHASQPKPLKRGSGKISLKEVIEEKNIDYEKKI</sequence>
<proteinExistence type="predicted"/>
<keyword evidence="2" id="KW-0808">Transferase</keyword>
<dbReference type="InterPro" id="IPR029063">
    <property type="entry name" value="SAM-dependent_MTases_sf"/>
</dbReference>
<dbReference type="Pfam" id="PF08241">
    <property type="entry name" value="Methyltransf_11"/>
    <property type="match status" value="1"/>
</dbReference>
<accession>A0AAD5TVN6</accession>
<organism evidence="4 5">
    <name type="scientific">Clydaea vesicula</name>
    <dbReference type="NCBI Taxonomy" id="447962"/>
    <lineage>
        <taxon>Eukaryota</taxon>
        <taxon>Fungi</taxon>
        <taxon>Fungi incertae sedis</taxon>
        <taxon>Chytridiomycota</taxon>
        <taxon>Chytridiomycota incertae sedis</taxon>
        <taxon>Chytridiomycetes</taxon>
        <taxon>Lobulomycetales</taxon>
        <taxon>Lobulomycetaceae</taxon>
        <taxon>Clydaea</taxon>
    </lineage>
</organism>
<dbReference type="InterPro" id="IPR013216">
    <property type="entry name" value="Methyltransf_11"/>
</dbReference>
<evidence type="ECO:0000313" key="4">
    <source>
        <dbReference type="EMBL" id="KAJ3209012.1"/>
    </source>
</evidence>
<keyword evidence="1" id="KW-0489">Methyltransferase</keyword>
<feature type="domain" description="Methyltransferase type 11" evidence="3">
    <location>
        <begin position="3"/>
        <end position="107"/>
    </location>
</feature>
<keyword evidence="5" id="KW-1185">Reference proteome</keyword>
<comment type="caution">
    <text evidence="4">The sequence shown here is derived from an EMBL/GenBank/DDBJ whole genome shotgun (WGS) entry which is preliminary data.</text>
</comment>
<protein>
    <recommendedName>
        <fullName evidence="3">Methyltransferase type 11 domain-containing protein</fullName>
    </recommendedName>
</protein>
<dbReference type="PANTHER" id="PTHR13090">
    <property type="entry name" value="ARGININE-HYDROXYLASE NDUFAF5, MITOCHONDRIAL"/>
    <property type="match status" value="1"/>
</dbReference>
<evidence type="ECO:0000256" key="1">
    <source>
        <dbReference type="ARBA" id="ARBA00022603"/>
    </source>
</evidence>
<dbReference type="Proteomes" id="UP001211065">
    <property type="component" value="Unassembled WGS sequence"/>
</dbReference>
<evidence type="ECO:0000256" key="2">
    <source>
        <dbReference type="ARBA" id="ARBA00022679"/>
    </source>
</evidence>
<dbReference type="EMBL" id="JADGJW010000964">
    <property type="protein sequence ID" value="KAJ3209012.1"/>
    <property type="molecule type" value="Genomic_DNA"/>
</dbReference>
<dbReference type="GO" id="GO:0008757">
    <property type="term" value="F:S-adenosylmethionine-dependent methyltransferase activity"/>
    <property type="evidence" value="ECO:0007669"/>
    <property type="project" value="InterPro"/>
</dbReference>
<gene>
    <name evidence="4" type="ORF">HK099_008601</name>
</gene>
<dbReference type="GO" id="GO:0032259">
    <property type="term" value="P:methylation"/>
    <property type="evidence" value="ECO:0007669"/>
    <property type="project" value="UniProtKB-KW"/>
</dbReference>
<dbReference type="SUPFAM" id="SSF53335">
    <property type="entry name" value="S-adenosyl-L-methionine-dependent methyltransferases"/>
    <property type="match status" value="1"/>
</dbReference>
<dbReference type="AlphaFoldDB" id="A0AAD5TVN6"/>
<dbReference type="GO" id="GO:0032981">
    <property type="term" value="P:mitochondrial respiratory chain complex I assembly"/>
    <property type="evidence" value="ECO:0007669"/>
    <property type="project" value="TreeGrafter"/>
</dbReference>
<dbReference type="GO" id="GO:0005739">
    <property type="term" value="C:mitochondrion"/>
    <property type="evidence" value="ECO:0007669"/>
    <property type="project" value="TreeGrafter"/>
</dbReference>
<evidence type="ECO:0000313" key="5">
    <source>
        <dbReference type="Proteomes" id="UP001211065"/>
    </source>
</evidence>
<dbReference type="PANTHER" id="PTHR13090:SF1">
    <property type="entry name" value="ARGININE-HYDROXYLASE NDUFAF5, MITOCHONDRIAL"/>
    <property type="match status" value="1"/>
</dbReference>
<name>A0AAD5TVN6_9FUNG</name>
<reference evidence="4" key="1">
    <citation type="submission" date="2020-05" db="EMBL/GenBank/DDBJ databases">
        <title>Phylogenomic resolution of chytrid fungi.</title>
        <authorList>
            <person name="Stajich J.E."/>
            <person name="Amses K."/>
            <person name="Simmons R."/>
            <person name="Seto K."/>
            <person name="Myers J."/>
            <person name="Bonds A."/>
            <person name="Quandt C.A."/>
            <person name="Barry K."/>
            <person name="Liu P."/>
            <person name="Grigoriev I."/>
            <person name="Longcore J.E."/>
            <person name="James T.Y."/>
        </authorList>
    </citation>
    <scope>NUCLEOTIDE SEQUENCE</scope>
    <source>
        <strain evidence="4">JEL0476</strain>
    </source>
</reference>